<keyword evidence="5" id="KW-0349">Heme</keyword>
<feature type="transmembrane region" description="Helical" evidence="13">
    <location>
        <begin position="93"/>
        <end position="121"/>
    </location>
</feature>
<feature type="transmembrane region" description="Helical" evidence="13">
    <location>
        <begin position="48"/>
        <end position="72"/>
    </location>
</feature>
<keyword evidence="10" id="KW-0408">Iron</keyword>
<dbReference type="Pfam" id="PF01292">
    <property type="entry name" value="Ni_hydr_CYTB"/>
    <property type="match status" value="1"/>
</dbReference>
<dbReference type="InterPro" id="IPR016174">
    <property type="entry name" value="Di-haem_cyt_TM"/>
</dbReference>
<evidence type="ECO:0000256" key="11">
    <source>
        <dbReference type="ARBA" id="ARBA00023136"/>
    </source>
</evidence>
<dbReference type="RefSeq" id="WP_338609775.1">
    <property type="nucleotide sequence ID" value="NZ_CP146275.1"/>
</dbReference>
<evidence type="ECO:0000313" key="16">
    <source>
        <dbReference type="Proteomes" id="UP001369958"/>
    </source>
</evidence>
<feature type="transmembrane region" description="Helical" evidence="13">
    <location>
        <begin position="12"/>
        <end position="36"/>
    </location>
</feature>
<evidence type="ECO:0000256" key="10">
    <source>
        <dbReference type="ARBA" id="ARBA00023004"/>
    </source>
</evidence>
<keyword evidence="11 13" id="KW-0472">Membrane</keyword>
<evidence type="ECO:0000259" key="14">
    <source>
        <dbReference type="Pfam" id="PF01292"/>
    </source>
</evidence>
<feature type="domain" description="Cytochrome b561 bacterial/Ni-hydrogenase" evidence="14">
    <location>
        <begin position="9"/>
        <end position="172"/>
    </location>
</feature>
<evidence type="ECO:0000256" key="5">
    <source>
        <dbReference type="ARBA" id="ARBA00022617"/>
    </source>
</evidence>
<keyword evidence="9 13" id="KW-1133">Transmembrane helix</keyword>
<dbReference type="InterPro" id="IPR052168">
    <property type="entry name" value="Cytochrome_b561_oxidase"/>
</dbReference>
<evidence type="ECO:0000256" key="4">
    <source>
        <dbReference type="ARBA" id="ARBA00022475"/>
    </source>
</evidence>
<evidence type="ECO:0000256" key="7">
    <source>
        <dbReference type="ARBA" id="ARBA00022723"/>
    </source>
</evidence>
<comment type="subcellular location">
    <subcellularLocation>
        <location evidence="2">Cell membrane</location>
        <topology evidence="2">Multi-pass membrane protein</topology>
    </subcellularLocation>
</comment>
<dbReference type="PANTHER" id="PTHR30529">
    <property type="entry name" value="CYTOCHROME B561"/>
    <property type="match status" value="1"/>
</dbReference>
<evidence type="ECO:0000256" key="6">
    <source>
        <dbReference type="ARBA" id="ARBA00022692"/>
    </source>
</evidence>
<evidence type="ECO:0000256" key="3">
    <source>
        <dbReference type="ARBA" id="ARBA00022448"/>
    </source>
</evidence>
<reference evidence="15 16" key="1">
    <citation type="submission" date="2024-02" db="EMBL/GenBank/DDBJ databases">
        <title>Complete genome sequence of Pelagibacterium nitratireducens ZH15.</title>
        <authorList>
            <person name="Zhao L.H."/>
        </authorList>
    </citation>
    <scope>NUCLEOTIDE SEQUENCE [LARGE SCALE GENOMIC DNA]</scope>
    <source>
        <strain evidence="15 16">ZH15</strain>
    </source>
</reference>
<dbReference type="InterPro" id="IPR011577">
    <property type="entry name" value="Cyt_b561_bac/Ni-Hgenase"/>
</dbReference>
<dbReference type="PANTHER" id="PTHR30529:SF1">
    <property type="entry name" value="CYTOCHROME B561 HOMOLOG 2"/>
    <property type="match status" value="1"/>
</dbReference>
<proteinExistence type="inferred from homology"/>
<accession>A0ABZ2I4X0</accession>
<keyword evidence="6 13" id="KW-0812">Transmembrane</keyword>
<dbReference type="SUPFAM" id="SSF81342">
    <property type="entry name" value="Transmembrane di-heme cytochromes"/>
    <property type="match status" value="1"/>
</dbReference>
<protein>
    <submittedName>
        <fullName evidence="15">Cytochrome b/b6 domain-containing protein</fullName>
    </submittedName>
</protein>
<sequence length="179" mass="19269">MSLKSTPDRYGTIAIVVHWVTALLVLALIVLGLNAADADTDATKRALLIPHIALGLTVLALTIFRIFWWVFADRRPDELAGIPPLQSRIAATVHVLAYVFIILLASTGIATNIIGGVIPALATGAPIPDLDDIAPRDIHGVLARLFMALLAIHIGAALYHHFIRRDGLLSRMGIGKLPR</sequence>
<keyword evidence="16" id="KW-1185">Reference proteome</keyword>
<dbReference type="Proteomes" id="UP001369958">
    <property type="component" value="Chromosome"/>
</dbReference>
<organism evidence="15 16">
    <name type="scientific">Pelagibacterium nitratireducens</name>
    <dbReference type="NCBI Taxonomy" id="1046114"/>
    <lineage>
        <taxon>Bacteria</taxon>
        <taxon>Pseudomonadati</taxon>
        <taxon>Pseudomonadota</taxon>
        <taxon>Alphaproteobacteria</taxon>
        <taxon>Hyphomicrobiales</taxon>
        <taxon>Devosiaceae</taxon>
        <taxon>Pelagibacterium</taxon>
    </lineage>
</organism>
<dbReference type="EMBL" id="CP146275">
    <property type="protein sequence ID" value="WWT34033.1"/>
    <property type="molecule type" value="Genomic_DNA"/>
</dbReference>
<evidence type="ECO:0000256" key="1">
    <source>
        <dbReference type="ARBA" id="ARBA00001970"/>
    </source>
</evidence>
<keyword evidence="7" id="KW-0479">Metal-binding</keyword>
<evidence type="ECO:0000256" key="12">
    <source>
        <dbReference type="ARBA" id="ARBA00037975"/>
    </source>
</evidence>
<comment type="cofactor">
    <cofactor evidence="1">
        <name>heme b</name>
        <dbReference type="ChEBI" id="CHEBI:60344"/>
    </cofactor>
</comment>
<keyword evidence="3" id="KW-0813">Transport</keyword>
<keyword evidence="4" id="KW-1003">Cell membrane</keyword>
<evidence type="ECO:0000256" key="9">
    <source>
        <dbReference type="ARBA" id="ARBA00022989"/>
    </source>
</evidence>
<evidence type="ECO:0000313" key="15">
    <source>
        <dbReference type="EMBL" id="WWT34033.1"/>
    </source>
</evidence>
<name>A0ABZ2I4X0_9HYPH</name>
<gene>
    <name evidence="15" type="ORF">V6617_06105</name>
</gene>
<comment type="similarity">
    <text evidence="12">Belongs to the cytochrome b561 family.</text>
</comment>
<feature type="transmembrane region" description="Helical" evidence="13">
    <location>
        <begin position="141"/>
        <end position="162"/>
    </location>
</feature>
<evidence type="ECO:0000256" key="13">
    <source>
        <dbReference type="SAM" id="Phobius"/>
    </source>
</evidence>
<keyword evidence="8" id="KW-0249">Electron transport</keyword>
<evidence type="ECO:0000256" key="2">
    <source>
        <dbReference type="ARBA" id="ARBA00004651"/>
    </source>
</evidence>
<dbReference type="Gene3D" id="1.20.950.20">
    <property type="entry name" value="Transmembrane di-heme cytochromes, Chain C"/>
    <property type="match status" value="1"/>
</dbReference>
<evidence type="ECO:0000256" key="8">
    <source>
        <dbReference type="ARBA" id="ARBA00022982"/>
    </source>
</evidence>